<dbReference type="Ensembl" id="ENSPSNT00000013626.1">
    <property type="protein sequence ID" value="ENSPSNP00000012038.1"/>
    <property type="gene ID" value="ENSPSNG00000008883.1"/>
</dbReference>
<sequence>MILFLTQSQISRHIYSTSCRVPAKVPVLYPQSYDDQRRLPPRFFWKNAPLNWPATFLREKEVSRELWLEPGTYVIVPCTSESHQESEFILRVFSRKRTSLTSSSLKG</sequence>
<evidence type="ECO:0000256" key="1">
    <source>
        <dbReference type="ARBA" id="ARBA00007623"/>
    </source>
</evidence>
<dbReference type="PANTHER" id="PTHR10183">
    <property type="entry name" value="CALPAIN"/>
    <property type="match status" value="1"/>
</dbReference>
<accession>A0A8C9E1A6</accession>
<dbReference type="InterPro" id="IPR022684">
    <property type="entry name" value="Calpain_cysteine_protease"/>
</dbReference>
<reference evidence="3" key="1">
    <citation type="submission" date="2019-08" db="EMBL/GenBank/DDBJ databases">
        <title>Phocoena sinus (Vaquita) genome, mPhoSin1, primary haplotype.</title>
        <authorList>
            <person name="Morin P."/>
            <person name="Mountcastle J."/>
            <person name="Fungtammasan C."/>
            <person name="Rhie A."/>
            <person name="Rojas-Bracho L."/>
            <person name="Smith C.R."/>
            <person name="Taylor B.L."/>
            <person name="Gulland F.M.D."/>
            <person name="Musser W."/>
            <person name="Houck M."/>
            <person name="Haase B."/>
            <person name="Paez S."/>
            <person name="Howe K."/>
            <person name="Torrance J."/>
            <person name="Formenti G."/>
            <person name="Phillippy A."/>
            <person name="Ryder O."/>
            <person name="Jarvis E.D."/>
            <person name="Fedrigo O."/>
        </authorList>
    </citation>
    <scope>NUCLEOTIDE SEQUENCE [LARGE SCALE GENOMIC DNA]</scope>
</reference>
<dbReference type="Gene3D" id="2.60.120.380">
    <property type="match status" value="1"/>
</dbReference>
<protein>
    <recommendedName>
        <fullName evidence="2">Peptidase C2 calpain domain-containing protein</fullName>
    </recommendedName>
</protein>
<feature type="domain" description="Peptidase C2 calpain" evidence="2">
    <location>
        <begin position="9"/>
        <end position="101"/>
    </location>
</feature>
<dbReference type="AlphaFoldDB" id="A0A8C9E1A6"/>
<dbReference type="GeneTree" id="ENSGT00950000185674"/>
<dbReference type="InterPro" id="IPR022682">
    <property type="entry name" value="Calpain_domain_III"/>
</dbReference>
<comment type="similarity">
    <text evidence="1">Belongs to the peptidase C2 family.</text>
</comment>
<organism evidence="3 4">
    <name type="scientific">Phocoena sinus</name>
    <name type="common">Vaquita</name>
    <dbReference type="NCBI Taxonomy" id="42100"/>
    <lineage>
        <taxon>Eukaryota</taxon>
        <taxon>Metazoa</taxon>
        <taxon>Chordata</taxon>
        <taxon>Craniata</taxon>
        <taxon>Vertebrata</taxon>
        <taxon>Euteleostomi</taxon>
        <taxon>Mammalia</taxon>
        <taxon>Eutheria</taxon>
        <taxon>Laurasiatheria</taxon>
        <taxon>Artiodactyla</taxon>
        <taxon>Whippomorpha</taxon>
        <taxon>Cetacea</taxon>
        <taxon>Odontoceti</taxon>
        <taxon>Phocoenidae</taxon>
        <taxon>Phocoena</taxon>
    </lineage>
</organism>
<dbReference type="PANTHER" id="PTHR10183:SF302">
    <property type="entry name" value="CALPAIN-14"/>
    <property type="match status" value="1"/>
</dbReference>
<evidence type="ECO:0000313" key="4">
    <source>
        <dbReference type="Proteomes" id="UP000694554"/>
    </source>
</evidence>
<dbReference type="InterPro" id="IPR036213">
    <property type="entry name" value="Calpain_III_sf"/>
</dbReference>
<proteinExistence type="inferred from homology"/>
<dbReference type="GO" id="GO:0006508">
    <property type="term" value="P:proteolysis"/>
    <property type="evidence" value="ECO:0007669"/>
    <property type="project" value="InterPro"/>
</dbReference>
<dbReference type="Proteomes" id="UP000694554">
    <property type="component" value="Chromosome 13"/>
</dbReference>
<dbReference type="SMART" id="SM00720">
    <property type="entry name" value="calpain_III"/>
    <property type="match status" value="1"/>
</dbReference>
<name>A0A8C9E1A6_PHOSS</name>
<keyword evidence="4" id="KW-1185">Reference proteome</keyword>
<dbReference type="GO" id="GO:0005737">
    <property type="term" value="C:cytoplasm"/>
    <property type="evidence" value="ECO:0007669"/>
    <property type="project" value="TreeGrafter"/>
</dbReference>
<dbReference type="Pfam" id="PF01067">
    <property type="entry name" value="Calpain_III"/>
    <property type="match status" value="1"/>
</dbReference>
<dbReference type="GO" id="GO:0004198">
    <property type="term" value="F:calcium-dependent cysteine-type endopeptidase activity"/>
    <property type="evidence" value="ECO:0007669"/>
    <property type="project" value="InterPro"/>
</dbReference>
<reference evidence="3" key="3">
    <citation type="submission" date="2025-09" db="UniProtKB">
        <authorList>
            <consortium name="Ensembl"/>
        </authorList>
    </citation>
    <scope>IDENTIFICATION</scope>
</reference>
<evidence type="ECO:0000313" key="3">
    <source>
        <dbReference type="Ensembl" id="ENSPSNP00000012038.1"/>
    </source>
</evidence>
<dbReference type="InterPro" id="IPR022683">
    <property type="entry name" value="Calpain_III"/>
</dbReference>
<evidence type="ECO:0000259" key="2">
    <source>
        <dbReference type="SMART" id="SM00720"/>
    </source>
</evidence>
<reference evidence="3" key="2">
    <citation type="submission" date="2025-08" db="UniProtKB">
        <authorList>
            <consortium name="Ensembl"/>
        </authorList>
    </citation>
    <scope>IDENTIFICATION</scope>
</reference>
<dbReference type="SUPFAM" id="SSF49758">
    <property type="entry name" value="Calpain large subunit, middle domain (domain III)"/>
    <property type="match status" value="1"/>
</dbReference>